<dbReference type="InterPro" id="IPR029058">
    <property type="entry name" value="AB_hydrolase_fold"/>
</dbReference>
<dbReference type="Pfam" id="PF00326">
    <property type="entry name" value="Peptidase_S9"/>
    <property type="match status" value="1"/>
</dbReference>
<dbReference type="EMBL" id="CP019646">
    <property type="protein sequence ID" value="AQQ70503.1"/>
    <property type="molecule type" value="Genomic_DNA"/>
</dbReference>
<keyword evidence="2" id="KW-0378">Hydrolase</keyword>
<dbReference type="SUPFAM" id="SSF53474">
    <property type="entry name" value="alpha/beta-Hydrolases"/>
    <property type="match status" value="1"/>
</dbReference>
<dbReference type="GO" id="GO:0008236">
    <property type="term" value="F:serine-type peptidase activity"/>
    <property type="evidence" value="ECO:0007669"/>
    <property type="project" value="InterPro"/>
</dbReference>
<dbReference type="STRING" id="1851148.SMSP2_00855"/>
<dbReference type="PANTHER" id="PTHR22946">
    <property type="entry name" value="DIENELACTONE HYDROLASE DOMAIN-CONTAINING PROTEIN-RELATED"/>
    <property type="match status" value="1"/>
</dbReference>
<proteinExistence type="predicted"/>
<dbReference type="InterPro" id="IPR001375">
    <property type="entry name" value="Peptidase_S9_cat"/>
</dbReference>
<dbReference type="AlphaFoldDB" id="A0A1Q2MCS3"/>
<organism evidence="2 3">
    <name type="scientific">Limihaloglobus sulfuriphilus</name>
    <dbReference type="NCBI Taxonomy" id="1851148"/>
    <lineage>
        <taxon>Bacteria</taxon>
        <taxon>Pseudomonadati</taxon>
        <taxon>Planctomycetota</taxon>
        <taxon>Phycisphaerae</taxon>
        <taxon>Sedimentisphaerales</taxon>
        <taxon>Sedimentisphaeraceae</taxon>
        <taxon>Limihaloglobus</taxon>
    </lineage>
</organism>
<feature type="domain" description="Peptidase S9 prolyl oligopeptidase catalytic" evidence="1">
    <location>
        <begin position="197"/>
        <end position="306"/>
    </location>
</feature>
<dbReference type="KEGG" id="pbas:SMSP2_00855"/>
<evidence type="ECO:0000313" key="2">
    <source>
        <dbReference type="EMBL" id="AQQ70503.1"/>
    </source>
</evidence>
<protein>
    <submittedName>
        <fullName evidence="2">Putative dienelactone hydrolase</fullName>
    </submittedName>
</protein>
<evidence type="ECO:0000259" key="1">
    <source>
        <dbReference type="Pfam" id="PF00326"/>
    </source>
</evidence>
<dbReference type="InterPro" id="IPR050261">
    <property type="entry name" value="FrsA_esterase"/>
</dbReference>
<dbReference type="Gene3D" id="3.40.50.1820">
    <property type="entry name" value="alpha/beta hydrolase"/>
    <property type="match status" value="1"/>
</dbReference>
<evidence type="ECO:0000313" key="3">
    <source>
        <dbReference type="Proteomes" id="UP000188181"/>
    </source>
</evidence>
<dbReference type="RefSeq" id="WP_186804854.1">
    <property type="nucleotide sequence ID" value="NZ_CP019646.1"/>
</dbReference>
<dbReference type="Proteomes" id="UP000188181">
    <property type="component" value="Chromosome"/>
</dbReference>
<name>A0A1Q2MCS3_9BACT</name>
<sequence>MTLNKYFTLLIITLSVVTAVFAGDLHQKAAEPLHREVLVDALEAYWGQGPQEGDIVDPDMQIIKKVELEDHYRWHLSYMVEDDDKSFAYLLLPKPMPTKDKPLPLVLCPHPTHGDGKKFVSGFKPQADEITTEGLKQYQYGLDLVRLGFIAFAPDMAGYGERVVKDKPNTRYNPEHRDAFKKKWLKKWPKATWPHGKQVWDIQRALDMLVELEFVDSDNIGIIGYSLGGWTVMNTMPLDTRIKAGVANAGGTFNFLPRVWTDQKELLQFINANNVKNMHNMFNIGIMATAPRPMLYIKASNDHREYAKKWENQIEGFRVINDYYKQKGSEGDFDILLHNDGHSFKQDAQMLSYAWLHKHLFGKDELLSIAKIKRVLEDK</sequence>
<reference evidence="3" key="1">
    <citation type="submission" date="2017-02" db="EMBL/GenBank/DDBJ databases">
        <title>Comparative genomics and description of representatives of a novel lineage of planctomycetes thriving in anoxic sediments.</title>
        <authorList>
            <person name="Spring S."/>
            <person name="Bunk B."/>
            <person name="Sproer C."/>
        </authorList>
    </citation>
    <scope>NUCLEOTIDE SEQUENCE [LARGE SCALE GENOMIC DNA]</scope>
    <source>
        <strain evidence="3">SM-Chi-D1</strain>
    </source>
</reference>
<accession>A0A1Q2MCS3</accession>
<keyword evidence="3" id="KW-1185">Reference proteome</keyword>
<gene>
    <name evidence="2" type="ORF">SMSP2_00855</name>
</gene>
<dbReference type="GO" id="GO:0006508">
    <property type="term" value="P:proteolysis"/>
    <property type="evidence" value="ECO:0007669"/>
    <property type="project" value="InterPro"/>
</dbReference>